<organism evidence="6 7">
    <name type="scientific">Deefgea tanakiae</name>
    <dbReference type="NCBI Taxonomy" id="2865840"/>
    <lineage>
        <taxon>Bacteria</taxon>
        <taxon>Pseudomonadati</taxon>
        <taxon>Pseudomonadota</taxon>
        <taxon>Betaproteobacteria</taxon>
        <taxon>Neisseriales</taxon>
        <taxon>Chitinibacteraceae</taxon>
        <taxon>Deefgea</taxon>
    </lineage>
</organism>
<keyword evidence="3 4" id="KW-0413">Isomerase</keyword>
<dbReference type="InterPro" id="IPR009006">
    <property type="entry name" value="Ala_racemase/Decarboxylase_C"/>
</dbReference>
<dbReference type="PANTHER" id="PTHR30511">
    <property type="entry name" value="ALANINE RACEMASE"/>
    <property type="match status" value="1"/>
</dbReference>
<feature type="binding site" evidence="4">
    <location>
        <position position="301"/>
    </location>
    <ligand>
        <name>substrate</name>
    </ligand>
</feature>
<feature type="active site" description="Proton acceptor; specific for L-alanine" evidence="4">
    <location>
        <position position="253"/>
    </location>
</feature>
<proteinExistence type="inferred from homology"/>
<evidence type="ECO:0000256" key="2">
    <source>
        <dbReference type="ARBA" id="ARBA00022898"/>
    </source>
</evidence>
<evidence type="ECO:0000313" key="7">
    <source>
        <dbReference type="Proteomes" id="UP000825679"/>
    </source>
</evidence>
<feature type="binding site" evidence="4">
    <location>
        <position position="130"/>
    </location>
    <ligand>
        <name>substrate</name>
    </ligand>
</feature>
<dbReference type="InterPro" id="IPR000821">
    <property type="entry name" value="Ala_racemase"/>
</dbReference>
<feature type="active site" description="Proton acceptor; specific for D-alanine" evidence="4">
    <location>
        <position position="35"/>
    </location>
</feature>
<dbReference type="PROSITE" id="PS00395">
    <property type="entry name" value="ALANINE_RACEMASE"/>
    <property type="match status" value="1"/>
</dbReference>
<dbReference type="EMBL" id="CP081150">
    <property type="protein sequence ID" value="QZA78271.1"/>
    <property type="molecule type" value="Genomic_DNA"/>
</dbReference>
<dbReference type="InterPro" id="IPR001608">
    <property type="entry name" value="Ala_racemase_N"/>
</dbReference>
<protein>
    <recommendedName>
        <fullName evidence="4">Alanine racemase</fullName>
        <ecNumber evidence="4">5.1.1.1</ecNumber>
    </recommendedName>
</protein>
<comment type="catalytic activity">
    <reaction evidence="4">
        <text>L-alanine = D-alanine</text>
        <dbReference type="Rhea" id="RHEA:20249"/>
        <dbReference type="ChEBI" id="CHEBI:57416"/>
        <dbReference type="ChEBI" id="CHEBI:57972"/>
        <dbReference type="EC" id="5.1.1.1"/>
    </reaction>
</comment>
<accession>A0ABX8Z6R0</accession>
<dbReference type="RefSeq" id="WP_221006713.1">
    <property type="nucleotide sequence ID" value="NZ_CP081150.1"/>
</dbReference>
<evidence type="ECO:0000256" key="4">
    <source>
        <dbReference type="HAMAP-Rule" id="MF_01201"/>
    </source>
</evidence>
<dbReference type="CDD" id="cd06827">
    <property type="entry name" value="PLPDE_III_AR_proteobact"/>
    <property type="match status" value="1"/>
</dbReference>
<dbReference type="PRINTS" id="PR00992">
    <property type="entry name" value="ALARACEMASE"/>
</dbReference>
<dbReference type="Pfam" id="PF00842">
    <property type="entry name" value="Ala_racemase_C"/>
    <property type="match status" value="1"/>
</dbReference>
<dbReference type="Gene3D" id="2.40.37.10">
    <property type="entry name" value="Lyase, Ornithine Decarboxylase, Chain A, domain 1"/>
    <property type="match status" value="1"/>
</dbReference>
<dbReference type="PANTHER" id="PTHR30511:SF0">
    <property type="entry name" value="ALANINE RACEMASE, CATABOLIC-RELATED"/>
    <property type="match status" value="1"/>
</dbReference>
<dbReference type="HAMAP" id="MF_01201">
    <property type="entry name" value="Ala_racemase"/>
    <property type="match status" value="1"/>
</dbReference>
<feature type="modified residue" description="N6-(pyridoxal phosphate)lysine" evidence="4">
    <location>
        <position position="35"/>
    </location>
</feature>
<dbReference type="Pfam" id="PF01168">
    <property type="entry name" value="Ala_racemase_N"/>
    <property type="match status" value="1"/>
</dbReference>
<keyword evidence="7" id="KW-1185">Reference proteome</keyword>
<comment type="pathway">
    <text evidence="4">Amino-acid biosynthesis; D-alanine biosynthesis; D-alanine from L-alanine: step 1/1.</text>
</comment>
<feature type="domain" description="Alanine racemase C-terminal" evidence="5">
    <location>
        <begin position="232"/>
        <end position="356"/>
    </location>
</feature>
<dbReference type="EC" id="5.1.1.1" evidence="4"/>
<dbReference type="InterPro" id="IPR011079">
    <property type="entry name" value="Ala_racemase_C"/>
</dbReference>
<name>A0ABX8Z6R0_9NEIS</name>
<dbReference type="NCBIfam" id="TIGR00492">
    <property type="entry name" value="alr"/>
    <property type="match status" value="1"/>
</dbReference>
<dbReference type="InterPro" id="IPR020622">
    <property type="entry name" value="Ala_racemase_pyridoxalP-BS"/>
</dbReference>
<evidence type="ECO:0000313" key="6">
    <source>
        <dbReference type="EMBL" id="QZA78271.1"/>
    </source>
</evidence>
<dbReference type="GO" id="GO:0008784">
    <property type="term" value="F:alanine racemase activity"/>
    <property type="evidence" value="ECO:0007669"/>
    <property type="project" value="UniProtKB-EC"/>
</dbReference>
<comment type="function">
    <text evidence="4">Catalyzes the interconversion of L-alanine and D-alanine. May also act on other amino acids.</text>
</comment>
<evidence type="ECO:0000256" key="3">
    <source>
        <dbReference type="ARBA" id="ARBA00023235"/>
    </source>
</evidence>
<reference evidence="6 7" key="1">
    <citation type="submission" date="2021-08" db="EMBL/GenBank/DDBJ databases">
        <title>complete genome sequencing of Deefgea sp. D25.</title>
        <authorList>
            <person name="Bae J.-W."/>
            <person name="Gim D.-H."/>
        </authorList>
    </citation>
    <scope>NUCLEOTIDE SEQUENCE [LARGE SCALE GENOMIC DNA]</scope>
    <source>
        <strain evidence="6 7">D25</strain>
    </source>
</reference>
<sequence length="356" mass="37980">MSRPIEALFNAAALAHNYQLIQQLAPNARAFAVVKANGYGHGLKRVVSALPAADGFAILELDAAIQLRAGGVNQPILLLEGVFDAAELIECALYDLSIAVHSAEHIAWLEQATLSRPLHVFLKLNTGMNRLGFPAETAKTWAERLRFCKNVADVTLMTHFATADEPAIGITDQWGRFCEATLDLNLPISTANSATIFAYPEAHGAWVRPGVALYGSSPFADRSADCLGLRPVMTLHSEVIGVQELVAGDTVGYGATFVAAHTMRIGVVACGYADGYPRHAPTGTPVVLNGQRSRVLGRVSMDMLCIDLTDFPDAGLGSPVELWGEQLSIDEVAAAAGTISYELMCALTARVPVRVV</sequence>
<dbReference type="SUPFAM" id="SSF51419">
    <property type="entry name" value="PLP-binding barrel"/>
    <property type="match status" value="1"/>
</dbReference>
<dbReference type="SUPFAM" id="SSF50621">
    <property type="entry name" value="Alanine racemase C-terminal domain-like"/>
    <property type="match status" value="1"/>
</dbReference>
<comment type="similarity">
    <text evidence="4">Belongs to the alanine racemase family.</text>
</comment>
<dbReference type="Proteomes" id="UP000825679">
    <property type="component" value="Chromosome"/>
</dbReference>
<comment type="cofactor">
    <cofactor evidence="1 4">
        <name>pyridoxal 5'-phosphate</name>
        <dbReference type="ChEBI" id="CHEBI:597326"/>
    </cofactor>
</comment>
<dbReference type="InterPro" id="IPR029066">
    <property type="entry name" value="PLP-binding_barrel"/>
</dbReference>
<evidence type="ECO:0000259" key="5">
    <source>
        <dbReference type="SMART" id="SM01005"/>
    </source>
</evidence>
<evidence type="ECO:0000256" key="1">
    <source>
        <dbReference type="ARBA" id="ARBA00001933"/>
    </source>
</evidence>
<dbReference type="SMART" id="SM01005">
    <property type="entry name" value="Ala_racemase_C"/>
    <property type="match status" value="1"/>
</dbReference>
<gene>
    <name evidence="6" type="primary">alr</name>
    <name evidence="6" type="ORF">K4H28_02280</name>
</gene>
<keyword evidence="2 4" id="KW-0663">Pyridoxal phosphate</keyword>
<dbReference type="Gene3D" id="3.20.20.10">
    <property type="entry name" value="Alanine racemase"/>
    <property type="match status" value="1"/>
</dbReference>